<protein>
    <submittedName>
        <fullName evidence="1">Uncharacterized protein</fullName>
    </submittedName>
</protein>
<evidence type="ECO:0000313" key="2">
    <source>
        <dbReference type="Proteomes" id="UP001227101"/>
    </source>
</evidence>
<dbReference type="Proteomes" id="UP001227101">
    <property type="component" value="Chromosome"/>
</dbReference>
<name>A0ABY8XQP6_9PSEU</name>
<dbReference type="EMBL" id="CP127173">
    <property type="protein sequence ID" value="WIV57947.1"/>
    <property type="molecule type" value="Genomic_DNA"/>
</dbReference>
<proteinExistence type="predicted"/>
<organism evidence="1 2">
    <name type="scientific">Amycolatopsis nalaikhensis</name>
    <dbReference type="NCBI Taxonomy" id="715472"/>
    <lineage>
        <taxon>Bacteria</taxon>
        <taxon>Bacillati</taxon>
        <taxon>Actinomycetota</taxon>
        <taxon>Actinomycetes</taxon>
        <taxon>Pseudonocardiales</taxon>
        <taxon>Pseudonocardiaceae</taxon>
        <taxon>Amycolatopsis</taxon>
    </lineage>
</organism>
<gene>
    <name evidence="1" type="ORF">QP939_04525</name>
</gene>
<reference evidence="1 2" key="1">
    <citation type="submission" date="2023-06" db="EMBL/GenBank/DDBJ databases">
        <authorList>
            <person name="Oyuntsetseg B."/>
            <person name="Kim S.B."/>
        </authorList>
    </citation>
    <scope>NUCLEOTIDE SEQUENCE [LARGE SCALE GENOMIC DNA]</scope>
    <source>
        <strain evidence="1 2">2-2</strain>
    </source>
</reference>
<evidence type="ECO:0000313" key="1">
    <source>
        <dbReference type="EMBL" id="WIV57947.1"/>
    </source>
</evidence>
<keyword evidence="2" id="KW-1185">Reference proteome</keyword>
<accession>A0ABY8XQP6</accession>
<sequence length="68" mass="7484">MSEFEAVLRGQVADGLKTLDQARRAGHDYEVHLHGAWIRDLLDMAARHGIDTGEWVDPAVLESATLGD</sequence>
<dbReference type="RefSeq" id="WP_285455270.1">
    <property type="nucleotide sequence ID" value="NZ_CP127173.1"/>
</dbReference>